<feature type="region of interest" description="Disordered" evidence="2">
    <location>
        <begin position="396"/>
        <end position="455"/>
    </location>
</feature>
<reference evidence="4" key="1">
    <citation type="journal article" date="2021" name="IMA Fungus">
        <title>Genomic characterization of three marine fungi, including Emericellopsis atlantica sp. nov. with signatures of a generalist lifestyle and marine biomass degradation.</title>
        <authorList>
            <person name="Hagestad O.C."/>
            <person name="Hou L."/>
            <person name="Andersen J.H."/>
            <person name="Hansen E.H."/>
            <person name="Altermark B."/>
            <person name="Li C."/>
            <person name="Kuhnert E."/>
            <person name="Cox R.J."/>
            <person name="Crous P.W."/>
            <person name="Spatafora J.W."/>
            <person name="Lail K."/>
            <person name="Amirebrahimi M."/>
            <person name="Lipzen A."/>
            <person name="Pangilinan J."/>
            <person name="Andreopoulos W."/>
            <person name="Hayes R.D."/>
            <person name="Ng V."/>
            <person name="Grigoriev I.V."/>
            <person name="Jackson S.A."/>
            <person name="Sutton T.D.S."/>
            <person name="Dobson A.D.W."/>
            <person name="Rama T."/>
        </authorList>
    </citation>
    <scope>NUCLEOTIDE SEQUENCE</scope>
    <source>
        <strain evidence="4">TRa3180A</strain>
    </source>
</reference>
<dbReference type="GO" id="GO:0061672">
    <property type="term" value="C:glutathione hydrolase complex"/>
    <property type="evidence" value="ECO:0007669"/>
    <property type="project" value="TreeGrafter"/>
</dbReference>
<dbReference type="Gene3D" id="3.60.20.10">
    <property type="entry name" value="Glutamine Phosphoribosylpyrophosphate, subunit 1, domain 1"/>
    <property type="match status" value="1"/>
</dbReference>
<dbReference type="InterPro" id="IPR026869">
    <property type="entry name" value="EgtC-like"/>
</dbReference>
<dbReference type="FunFam" id="3.60.20.10:FF:000045">
    <property type="entry name" value="Glutamine amidotransferase DUG3"/>
    <property type="match status" value="1"/>
</dbReference>
<dbReference type="GO" id="GO:0006751">
    <property type="term" value="P:glutathione catabolic process"/>
    <property type="evidence" value="ECO:0007669"/>
    <property type="project" value="TreeGrafter"/>
</dbReference>
<protein>
    <submittedName>
        <fullName evidence="4">Nucleophile aminohydrolase</fullName>
    </submittedName>
</protein>
<dbReference type="PANTHER" id="PTHR43187">
    <property type="entry name" value="GLUTAMINE AMIDOTRANSFERASE DUG3-RELATED"/>
    <property type="match status" value="1"/>
</dbReference>
<dbReference type="InterPro" id="IPR029055">
    <property type="entry name" value="Ntn_hydrolases_N"/>
</dbReference>
<dbReference type="PANTHER" id="PTHR43187:SF1">
    <property type="entry name" value="GLUTAMINE AMIDOTRANSFERASE DUG3-RELATED"/>
    <property type="match status" value="1"/>
</dbReference>
<evidence type="ECO:0000259" key="3">
    <source>
        <dbReference type="PROSITE" id="PS51278"/>
    </source>
</evidence>
<dbReference type="AlphaFoldDB" id="A0A9P7Z1B1"/>
<dbReference type="CDD" id="cd01908">
    <property type="entry name" value="YafJ"/>
    <property type="match status" value="1"/>
</dbReference>
<proteinExistence type="predicted"/>
<dbReference type="GO" id="GO:0008242">
    <property type="term" value="F:omega peptidase activity"/>
    <property type="evidence" value="ECO:0007669"/>
    <property type="project" value="TreeGrafter"/>
</dbReference>
<accession>A0A9P7Z1B1</accession>
<dbReference type="InterPro" id="IPR052373">
    <property type="entry name" value="Gamma-glu_amide_hydrolase"/>
</dbReference>
<evidence type="ECO:0000313" key="5">
    <source>
        <dbReference type="Proteomes" id="UP000887226"/>
    </source>
</evidence>
<gene>
    <name evidence="4" type="ORF">BJ878DRAFT_462673</name>
</gene>
<dbReference type="EMBL" id="MU253992">
    <property type="protein sequence ID" value="KAG9243272.1"/>
    <property type="molecule type" value="Genomic_DNA"/>
</dbReference>
<organism evidence="4 5">
    <name type="scientific">Calycina marina</name>
    <dbReference type="NCBI Taxonomy" id="1763456"/>
    <lineage>
        <taxon>Eukaryota</taxon>
        <taxon>Fungi</taxon>
        <taxon>Dikarya</taxon>
        <taxon>Ascomycota</taxon>
        <taxon>Pezizomycotina</taxon>
        <taxon>Leotiomycetes</taxon>
        <taxon>Helotiales</taxon>
        <taxon>Pezizellaceae</taxon>
        <taxon>Calycina</taxon>
    </lineage>
</organism>
<keyword evidence="1" id="KW-0315">Glutamine amidotransferase</keyword>
<dbReference type="InterPro" id="IPR017932">
    <property type="entry name" value="GATase_2_dom"/>
</dbReference>
<dbReference type="SUPFAM" id="SSF56235">
    <property type="entry name" value="N-terminal nucleophile aminohydrolases (Ntn hydrolases)"/>
    <property type="match status" value="1"/>
</dbReference>
<dbReference type="OrthoDB" id="14446at2759"/>
<sequence>MCRFLVYKGSDEILLSKLILDPAHSILTQSFDSRLRLDRRRPHNGDGFGIGYYTDPKLGPEPCIFTSTTPAWNCINLQRIASKTASPLIFAHVRATTEGSLSDDNCHPFCHGSLMWMHNGGLGAWKYIKRRLAMRLAEKWYLGVSGGTDSEWAFALFLDTLELMGHNPSAPPAAGFGHKVLRQAMLKTIEQINAFIKEIPASTLEEDVDTRSLLNFAIADGHSVVCTRYVSSKTEEAASLFYSSGSSWEDKSRNGQYQMDRKDKGADIVLVASEPLTFERQSWVTVPTNSILTIHKQTVMVHPIEDEYYSYNPYHSRSSNLVRDRGLTGDEKTRLTLTPENTLPSITQRSLQDSVATTLTPSMHLSPALNLSPDSNIQTVMLEKNFRHVSSLADVTNAPNKPQELGNTKKKRRSLTVRDNAMPESESRSPLLLDPTASPEPAQPGHAEYMPDEFRRQYGTDMKIRQYFPELDYRS</sequence>
<dbReference type="Pfam" id="PF13230">
    <property type="entry name" value="GATase_4"/>
    <property type="match status" value="1"/>
</dbReference>
<keyword evidence="5" id="KW-1185">Reference proteome</keyword>
<evidence type="ECO:0000256" key="2">
    <source>
        <dbReference type="SAM" id="MobiDB-lite"/>
    </source>
</evidence>
<comment type="caution">
    <text evidence="4">The sequence shown here is derived from an EMBL/GenBank/DDBJ whole genome shotgun (WGS) entry which is preliminary data.</text>
</comment>
<feature type="domain" description="Glutamine amidotransferase type-2" evidence="3">
    <location>
        <begin position="2"/>
        <end position="305"/>
    </location>
</feature>
<dbReference type="Proteomes" id="UP000887226">
    <property type="component" value="Unassembled WGS sequence"/>
</dbReference>
<dbReference type="PROSITE" id="PS51278">
    <property type="entry name" value="GATASE_TYPE_2"/>
    <property type="match status" value="1"/>
</dbReference>
<evidence type="ECO:0000256" key="1">
    <source>
        <dbReference type="ARBA" id="ARBA00022962"/>
    </source>
</evidence>
<name>A0A9P7Z1B1_9HELO</name>
<evidence type="ECO:0000313" key="4">
    <source>
        <dbReference type="EMBL" id="KAG9243272.1"/>
    </source>
</evidence>
<dbReference type="GO" id="GO:0005737">
    <property type="term" value="C:cytoplasm"/>
    <property type="evidence" value="ECO:0007669"/>
    <property type="project" value="TreeGrafter"/>
</dbReference>